<dbReference type="PATRIC" id="fig|47311.3.peg.342"/>
<reference evidence="1 2" key="1">
    <citation type="submission" date="2016-04" db="EMBL/GenBank/DDBJ databases">
        <title>Genome sequence of Methanobrevibacter cuticularis DSM 11139.</title>
        <authorList>
            <person name="Poehlein A."/>
            <person name="Seedorf H."/>
            <person name="Daniel R."/>
        </authorList>
    </citation>
    <scope>NUCLEOTIDE SEQUENCE [LARGE SCALE GENOMIC DNA]</scope>
    <source>
        <strain evidence="1 2">DSM 11139</strain>
    </source>
</reference>
<sequence>MMCESNIYNTNDELIMEDVMSVKIDGDKISMTDILNNKKSVKGKFVQLELEEHKLFIQEQ</sequence>
<keyword evidence="2" id="KW-1185">Reference proteome</keyword>
<dbReference type="EMBL" id="LWMW01000054">
    <property type="protein sequence ID" value="KZX17265.1"/>
    <property type="molecule type" value="Genomic_DNA"/>
</dbReference>
<accession>A0A166F301</accession>
<evidence type="ECO:0000313" key="2">
    <source>
        <dbReference type="Proteomes" id="UP000077275"/>
    </source>
</evidence>
<organism evidence="1 2">
    <name type="scientific">Methanobrevibacter cuticularis</name>
    <dbReference type="NCBI Taxonomy" id="47311"/>
    <lineage>
        <taxon>Archaea</taxon>
        <taxon>Methanobacteriati</taxon>
        <taxon>Methanobacteriota</taxon>
        <taxon>Methanomada group</taxon>
        <taxon>Methanobacteria</taxon>
        <taxon>Methanobacteriales</taxon>
        <taxon>Methanobacteriaceae</taxon>
        <taxon>Methanobrevibacter</taxon>
    </lineage>
</organism>
<dbReference type="AlphaFoldDB" id="A0A166F301"/>
<proteinExistence type="predicted"/>
<name>A0A166F301_9EURY</name>
<protein>
    <submittedName>
        <fullName evidence="1">Putative RNA-binding protein</fullName>
    </submittedName>
</protein>
<dbReference type="STRING" id="47311.MBCUT_03120"/>
<gene>
    <name evidence="1" type="ORF">MBCUT_03120</name>
</gene>
<dbReference type="InterPro" id="IPR019300">
    <property type="entry name" value="CooT"/>
</dbReference>
<evidence type="ECO:0000313" key="1">
    <source>
        <dbReference type="EMBL" id="KZX17265.1"/>
    </source>
</evidence>
<dbReference type="Pfam" id="PF10133">
    <property type="entry name" value="CooT"/>
    <property type="match status" value="1"/>
</dbReference>
<dbReference type="Proteomes" id="UP000077275">
    <property type="component" value="Unassembled WGS sequence"/>
</dbReference>
<comment type="caution">
    <text evidence="1">The sequence shown here is derived from an EMBL/GenBank/DDBJ whole genome shotgun (WGS) entry which is preliminary data.</text>
</comment>